<dbReference type="AlphaFoldDB" id="G7K297"/>
<dbReference type="InterPro" id="IPR019155">
    <property type="entry name" value="CLEC16A/TT9_N"/>
</dbReference>
<proteinExistence type="predicted"/>
<evidence type="ECO:0000259" key="1">
    <source>
        <dbReference type="Pfam" id="PF09758"/>
    </source>
</evidence>
<feature type="domain" description="FPL" evidence="1">
    <location>
        <begin position="82"/>
        <end position="119"/>
    </location>
</feature>
<dbReference type="EnsemblPlants" id="AES93631">
    <property type="protein sequence ID" value="AES93631"/>
    <property type="gene ID" value="MTR_5g005780"/>
</dbReference>
<keyword evidence="4" id="KW-1185">Reference proteome</keyword>
<dbReference type="Pfam" id="PF09758">
    <property type="entry name" value="FPL"/>
    <property type="match status" value="1"/>
</dbReference>
<organism evidence="2 4">
    <name type="scientific">Medicago truncatula</name>
    <name type="common">Barrel medic</name>
    <name type="synonym">Medicago tribuloides</name>
    <dbReference type="NCBI Taxonomy" id="3880"/>
    <lineage>
        <taxon>Eukaryota</taxon>
        <taxon>Viridiplantae</taxon>
        <taxon>Streptophyta</taxon>
        <taxon>Embryophyta</taxon>
        <taxon>Tracheophyta</taxon>
        <taxon>Spermatophyta</taxon>
        <taxon>Magnoliopsida</taxon>
        <taxon>eudicotyledons</taxon>
        <taxon>Gunneridae</taxon>
        <taxon>Pentapetalae</taxon>
        <taxon>rosids</taxon>
        <taxon>fabids</taxon>
        <taxon>Fabales</taxon>
        <taxon>Fabaceae</taxon>
        <taxon>Papilionoideae</taxon>
        <taxon>50 kb inversion clade</taxon>
        <taxon>NPAAA clade</taxon>
        <taxon>Hologalegina</taxon>
        <taxon>IRL clade</taxon>
        <taxon>Trifolieae</taxon>
        <taxon>Medicago</taxon>
    </lineage>
</organism>
<reference evidence="3" key="3">
    <citation type="submission" date="2015-04" db="UniProtKB">
        <authorList>
            <consortium name="EnsemblPlants"/>
        </authorList>
    </citation>
    <scope>IDENTIFICATION</scope>
    <source>
        <strain evidence="3">cv. Jemalong A17</strain>
    </source>
</reference>
<reference evidence="2 4" key="2">
    <citation type="journal article" date="2014" name="BMC Genomics">
        <title>An improved genome release (version Mt4.0) for the model legume Medicago truncatula.</title>
        <authorList>
            <person name="Tang H."/>
            <person name="Krishnakumar V."/>
            <person name="Bidwell S."/>
            <person name="Rosen B."/>
            <person name="Chan A."/>
            <person name="Zhou S."/>
            <person name="Gentzbittel L."/>
            <person name="Childs K.L."/>
            <person name="Yandell M."/>
            <person name="Gundlach H."/>
            <person name="Mayer K.F."/>
            <person name="Schwartz D.C."/>
            <person name="Town C.D."/>
        </authorList>
    </citation>
    <scope>GENOME REANNOTATION</scope>
    <source>
        <strain evidence="3 4">cv. Jemalong A17</strain>
    </source>
</reference>
<name>G7K297_MEDTR</name>
<evidence type="ECO:0000313" key="2">
    <source>
        <dbReference type="EMBL" id="AES93631.1"/>
    </source>
</evidence>
<evidence type="ECO:0000313" key="3">
    <source>
        <dbReference type="EnsemblPlants" id="AES93631"/>
    </source>
</evidence>
<protein>
    <recommendedName>
        <fullName evidence="1">FPL domain-containing protein</fullName>
    </recommendedName>
</protein>
<gene>
    <name evidence="2" type="ordered locus">MTR_5g005780</name>
</gene>
<sequence>MAISNPFISNYTPCNRSAHLSSNPGSCSSQFSGKGMTSRWHLCLLHLPRSYNLLVMFGKFEKLSLHIDFLRYFFLCFNGIVDYCFSNGYINDIISHPYKFDGVDIALHYVSFLRLFLFRFIRSENIPLEYGGLIQPTDFKNGPPQPSFKL</sequence>
<dbReference type="PaxDb" id="3880-AES93631"/>
<dbReference type="HOGENOM" id="CLU_1809063_0_0_1"/>
<accession>G7K297</accession>
<dbReference type="EMBL" id="CM001221">
    <property type="protein sequence ID" value="AES93631.1"/>
    <property type="molecule type" value="Genomic_DNA"/>
</dbReference>
<reference evidence="2 4" key="1">
    <citation type="journal article" date="2011" name="Nature">
        <title>The Medicago genome provides insight into the evolution of rhizobial symbioses.</title>
        <authorList>
            <person name="Young N.D."/>
            <person name="Debelle F."/>
            <person name="Oldroyd G.E."/>
            <person name="Geurts R."/>
            <person name="Cannon S.B."/>
            <person name="Udvardi M.K."/>
            <person name="Benedito V.A."/>
            <person name="Mayer K.F."/>
            <person name="Gouzy J."/>
            <person name="Schoof H."/>
            <person name="Van de Peer Y."/>
            <person name="Proost S."/>
            <person name="Cook D.R."/>
            <person name="Meyers B.C."/>
            <person name="Spannagl M."/>
            <person name="Cheung F."/>
            <person name="De Mita S."/>
            <person name="Krishnakumar V."/>
            <person name="Gundlach H."/>
            <person name="Zhou S."/>
            <person name="Mudge J."/>
            <person name="Bharti A.K."/>
            <person name="Murray J.D."/>
            <person name="Naoumkina M.A."/>
            <person name="Rosen B."/>
            <person name="Silverstein K.A."/>
            <person name="Tang H."/>
            <person name="Rombauts S."/>
            <person name="Zhao P.X."/>
            <person name="Zhou P."/>
            <person name="Barbe V."/>
            <person name="Bardou P."/>
            <person name="Bechner M."/>
            <person name="Bellec A."/>
            <person name="Berger A."/>
            <person name="Berges H."/>
            <person name="Bidwell S."/>
            <person name="Bisseling T."/>
            <person name="Choisne N."/>
            <person name="Couloux A."/>
            <person name="Denny R."/>
            <person name="Deshpande S."/>
            <person name="Dai X."/>
            <person name="Doyle J.J."/>
            <person name="Dudez A.M."/>
            <person name="Farmer A.D."/>
            <person name="Fouteau S."/>
            <person name="Franken C."/>
            <person name="Gibelin C."/>
            <person name="Gish J."/>
            <person name="Goldstein S."/>
            <person name="Gonzalez A.J."/>
            <person name="Green P.J."/>
            <person name="Hallab A."/>
            <person name="Hartog M."/>
            <person name="Hua A."/>
            <person name="Humphray S.J."/>
            <person name="Jeong D.H."/>
            <person name="Jing Y."/>
            <person name="Jocker A."/>
            <person name="Kenton S.M."/>
            <person name="Kim D.J."/>
            <person name="Klee K."/>
            <person name="Lai H."/>
            <person name="Lang C."/>
            <person name="Lin S."/>
            <person name="Macmil S.L."/>
            <person name="Magdelenat G."/>
            <person name="Matthews L."/>
            <person name="McCorrison J."/>
            <person name="Monaghan E.L."/>
            <person name="Mun J.H."/>
            <person name="Najar F.Z."/>
            <person name="Nicholson C."/>
            <person name="Noirot C."/>
            <person name="O'Bleness M."/>
            <person name="Paule C.R."/>
            <person name="Poulain J."/>
            <person name="Prion F."/>
            <person name="Qin B."/>
            <person name="Qu C."/>
            <person name="Retzel E.F."/>
            <person name="Riddle C."/>
            <person name="Sallet E."/>
            <person name="Samain S."/>
            <person name="Samson N."/>
            <person name="Sanders I."/>
            <person name="Saurat O."/>
            <person name="Scarpelli C."/>
            <person name="Schiex T."/>
            <person name="Segurens B."/>
            <person name="Severin A.J."/>
            <person name="Sherrier D.J."/>
            <person name="Shi R."/>
            <person name="Sims S."/>
            <person name="Singer S.R."/>
            <person name="Sinharoy S."/>
            <person name="Sterck L."/>
            <person name="Viollet A."/>
            <person name="Wang B.B."/>
            <person name="Wang K."/>
            <person name="Wang M."/>
            <person name="Wang X."/>
            <person name="Warfsmann J."/>
            <person name="Weissenbach J."/>
            <person name="White D.D."/>
            <person name="White J.D."/>
            <person name="Wiley G.B."/>
            <person name="Wincker P."/>
            <person name="Xing Y."/>
            <person name="Yang L."/>
            <person name="Yao Z."/>
            <person name="Ying F."/>
            <person name="Zhai J."/>
            <person name="Zhou L."/>
            <person name="Zuber A."/>
            <person name="Denarie J."/>
            <person name="Dixon R.A."/>
            <person name="May G.D."/>
            <person name="Schwartz D.C."/>
            <person name="Rogers J."/>
            <person name="Quetier F."/>
            <person name="Town C.D."/>
            <person name="Roe B.A."/>
        </authorList>
    </citation>
    <scope>NUCLEOTIDE SEQUENCE [LARGE SCALE GENOMIC DNA]</scope>
    <source>
        <strain evidence="2">A17</strain>
        <strain evidence="3 4">cv. Jemalong A17</strain>
    </source>
</reference>
<dbReference type="Proteomes" id="UP000002051">
    <property type="component" value="Chromosome 5"/>
</dbReference>
<evidence type="ECO:0000313" key="4">
    <source>
        <dbReference type="Proteomes" id="UP000002051"/>
    </source>
</evidence>